<protein>
    <submittedName>
        <fullName evidence="3">4316_t:CDS:1</fullName>
    </submittedName>
</protein>
<dbReference type="Proteomes" id="UP001153678">
    <property type="component" value="Unassembled WGS sequence"/>
</dbReference>
<accession>A0A9W4SXP4</accession>
<dbReference type="InterPro" id="IPR008207">
    <property type="entry name" value="Sig_transdc_His_kin_Hpt_dom"/>
</dbReference>
<evidence type="ECO:0000313" key="4">
    <source>
        <dbReference type="Proteomes" id="UP001153678"/>
    </source>
</evidence>
<dbReference type="GO" id="GO:0000160">
    <property type="term" value="P:phosphorelay signal transduction system"/>
    <property type="evidence" value="ECO:0007669"/>
    <property type="project" value="InterPro"/>
</dbReference>
<dbReference type="EMBL" id="CAMKVN010003353">
    <property type="protein sequence ID" value="CAI2184495.1"/>
    <property type="molecule type" value="Genomic_DNA"/>
</dbReference>
<dbReference type="GO" id="GO:0009927">
    <property type="term" value="F:histidine phosphotransfer kinase activity"/>
    <property type="evidence" value="ECO:0007669"/>
    <property type="project" value="InterPro"/>
</dbReference>
<dbReference type="PROSITE" id="PS50894">
    <property type="entry name" value="HPT"/>
    <property type="match status" value="1"/>
</dbReference>
<name>A0A9W4SXP4_9GLOM</name>
<feature type="non-terminal residue" evidence="3">
    <location>
        <position position="144"/>
    </location>
</feature>
<dbReference type="OrthoDB" id="1673781at2759"/>
<dbReference type="PANTHER" id="PTHR28242">
    <property type="entry name" value="PHOSPHORELAY INTERMEDIATE PROTEIN YPD1"/>
    <property type="match status" value="1"/>
</dbReference>
<dbReference type="AlphaFoldDB" id="A0A9W4SXP4"/>
<evidence type="ECO:0000256" key="1">
    <source>
        <dbReference type="PROSITE-ProRule" id="PRU00110"/>
    </source>
</evidence>
<evidence type="ECO:0000313" key="3">
    <source>
        <dbReference type="EMBL" id="CAI2184495.1"/>
    </source>
</evidence>
<organism evidence="3 4">
    <name type="scientific">Funneliformis geosporum</name>
    <dbReference type="NCBI Taxonomy" id="1117311"/>
    <lineage>
        <taxon>Eukaryota</taxon>
        <taxon>Fungi</taxon>
        <taxon>Fungi incertae sedis</taxon>
        <taxon>Mucoromycota</taxon>
        <taxon>Glomeromycotina</taxon>
        <taxon>Glomeromycetes</taxon>
        <taxon>Glomerales</taxon>
        <taxon>Glomeraceae</taxon>
        <taxon>Funneliformis</taxon>
    </lineage>
</organism>
<keyword evidence="1" id="KW-0597">Phosphoprotein</keyword>
<proteinExistence type="predicted"/>
<dbReference type="GO" id="GO:0043424">
    <property type="term" value="F:protein histidine kinase binding"/>
    <property type="evidence" value="ECO:0007669"/>
    <property type="project" value="InterPro"/>
</dbReference>
<dbReference type="InterPro" id="IPR045871">
    <property type="entry name" value="AHP1-5/YPD1"/>
</dbReference>
<feature type="modified residue" description="Phosphohistidine" evidence="1">
    <location>
        <position position="71"/>
    </location>
</feature>
<feature type="domain" description="HPt" evidence="2">
    <location>
        <begin position="32"/>
        <end position="130"/>
    </location>
</feature>
<reference evidence="3" key="1">
    <citation type="submission" date="2022-08" db="EMBL/GenBank/DDBJ databases">
        <authorList>
            <person name="Kallberg Y."/>
            <person name="Tangrot J."/>
            <person name="Rosling A."/>
        </authorList>
    </citation>
    <scope>NUCLEOTIDE SEQUENCE</scope>
    <source>
        <strain evidence="3">Wild A</strain>
    </source>
</reference>
<keyword evidence="4" id="KW-1185">Reference proteome</keyword>
<dbReference type="InterPro" id="IPR036641">
    <property type="entry name" value="HPT_dom_sf"/>
</dbReference>
<dbReference type="GO" id="GO:0005634">
    <property type="term" value="C:nucleus"/>
    <property type="evidence" value="ECO:0007669"/>
    <property type="project" value="TreeGrafter"/>
</dbReference>
<dbReference type="FunFam" id="1.20.120.160:FF:000007">
    <property type="entry name" value="Multistep phosphorelay regulator 1"/>
    <property type="match status" value="1"/>
</dbReference>
<dbReference type="GO" id="GO:0005737">
    <property type="term" value="C:cytoplasm"/>
    <property type="evidence" value="ECO:0007669"/>
    <property type="project" value="TreeGrafter"/>
</dbReference>
<gene>
    <name evidence="3" type="ORF">FWILDA_LOCUS11606</name>
</gene>
<dbReference type="CDD" id="cd00088">
    <property type="entry name" value="HPT"/>
    <property type="match status" value="1"/>
</dbReference>
<evidence type="ECO:0000259" key="2">
    <source>
        <dbReference type="PROSITE" id="PS50894"/>
    </source>
</evidence>
<sequence>DEENGRAHSTPDSDLIDHETFDQLLEMDDDEDHDFSKSIVWNYFEQAETTFDSMDNALEKRNLEELSNLGHFLKGSSAAIGLTKVKASCEKMQHFGHMKDETGINAISEEDAFTKISTLLERVKDEYKEAETYLKNFYTERDNS</sequence>
<dbReference type="PANTHER" id="PTHR28242:SF52">
    <property type="entry name" value="PHOSPHORELAY INTERMEDIATE PROTEIN YPD1"/>
    <property type="match status" value="1"/>
</dbReference>
<dbReference type="Gene3D" id="1.20.120.160">
    <property type="entry name" value="HPT domain"/>
    <property type="match status" value="1"/>
</dbReference>
<comment type="caution">
    <text evidence="3">The sequence shown here is derived from an EMBL/GenBank/DDBJ whole genome shotgun (WGS) entry which is preliminary data.</text>
</comment>
<dbReference type="SUPFAM" id="SSF47226">
    <property type="entry name" value="Histidine-containing phosphotransfer domain, HPT domain"/>
    <property type="match status" value="1"/>
</dbReference>
<dbReference type="Pfam" id="PF01627">
    <property type="entry name" value="Hpt"/>
    <property type="match status" value="1"/>
</dbReference>